<reference evidence="4 5" key="1">
    <citation type="submission" date="2023-05" db="EMBL/GenBank/DDBJ databases">
        <authorList>
            <person name="Guo Y."/>
        </authorList>
    </citation>
    <scope>NUCLEOTIDE SEQUENCE [LARGE SCALE GENOMIC DNA]</scope>
    <source>
        <strain evidence="4 5">GR2756</strain>
    </source>
</reference>
<evidence type="ECO:0000256" key="3">
    <source>
        <dbReference type="ARBA" id="ARBA00023315"/>
    </source>
</evidence>
<comment type="caution">
    <text evidence="4">The sequence shown here is derived from an EMBL/GenBank/DDBJ whole genome shotgun (WGS) entry which is preliminary data.</text>
</comment>
<dbReference type="PROSITE" id="PS00101">
    <property type="entry name" value="HEXAPEP_TRANSFERASES"/>
    <property type="match status" value="1"/>
</dbReference>
<evidence type="ECO:0000256" key="1">
    <source>
        <dbReference type="ARBA" id="ARBA00022679"/>
    </source>
</evidence>
<dbReference type="EMBL" id="JAVUPU010000005">
    <property type="protein sequence ID" value="MDT9599642.1"/>
    <property type="molecule type" value="Genomic_DNA"/>
</dbReference>
<keyword evidence="2" id="KW-0677">Repeat</keyword>
<dbReference type="InterPro" id="IPR018357">
    <property type="entry name" value="Hexapep_transf_CS"/>
</dbReference>
<keyword evidence="1 4" id="KW-0808">Transferase</keyword>
<dbReference type="CDD" id="cd03349">
    <property type="entry name" value="LbH_XAT"/>
    <property type="match status" value="1"/>
</dbReference>
<protein>
    <submittedName>
        <fullName evidence="4">CatB-related O-acetyltransferase</fullName>
        <ecNumber evidence="4">2.3.1.-</ecNumber>
    </submittedName>
</protein>
<dbReference type="GO" id="GO:0016746">
    <property type="term" value="F:acyltransferase activity"/>
    <property type="evidence" value="ECO:0007669"/>
    <property type="project" value="UniProtKB-KW"/>
</dbReference>
<dbReference type="InterPro" id="IPR051159">
    <property type="entry name" value="Hexapeptide_acetyltransf"/>
</dbReference>
<dbReference type="Pfam" id="PF00132">
    <property type="entry name" value="Hexapep"/>
    <property type="match status" value="1"/>
</dbReference>
<sequence>MRRLFAAAARALRPAPIDPGVQAERHVSLANCTLLAPVRIGYRSYSIDSLFRNATVGRFCSIGRRCSIGAAMHLTDRVSTHPFILGEFEWGPPVEIGHDVWIGDNVVIMSGLTIGTGSVIGAGAVVTRDVAPYSIIAGVPGKLLRMRFDAATVERLLESHWWNYGDAVQGATGIDAALARLQNADQLDPHFEPYRPA</sequence>
<dbReference type="SUPFAM" id="SSF51161">
    <property type="entry name" value="Trimeric LpxA-like enzymes"/>
    <property type="match status" value="1"/>
</dbReference>
<dbReference type="InterPro" id="IPR011004">
    <property type="entry name" value="Trimer_LpxA-like_sf"/>
</dbReference>
<proteinExistence type="predicted"/>
<dbReference type="EC" id="2.3.1.-" evidence="4"/>
<accession>A0ABU3Q8L5</accession>
<keyword evidence="3 4" id="KW-0012">Acyltransferase</keyword>
<evidence type="ECO:0000256" key="2">
    <source>
        <dbReference type="ARBA" id="ARBA00022737"/>
    </source>
</evidence>
<keyword evidence="5" id="KW-1185">Reference proteome</keyword>
<dbReference type="Proteomes" id="UP001259572">
    <property type="component" value="Unassembled WGS sequence"/>
</dbReference>
<name>A0ABU3Q8L5_9SPHN</name>
<organism evidence="4 5">
    <name type="scientific">Sphingosinicella rhizophila</name>
    <dbReference type="NCBI Taxonomy" id="3050082"/>
    <lineage>
        <taxon>Bacteria</taxon>
        <taxon>Pseudomonadati</taxon>
        <taxon>Pseudomonadota</taxon>
        <taxon>Alphaproteobacteria</taxon>
        <taxon>Sphingomonadales</taxon>
        <taxon>Sphingosinicellaceae</taxon>
        <taxon>Sphingosinicella</taxon>
    </lineage>
</organism>
<evidence type="ECO:0000313" key="5">
    <source>
        <dbReference type="Proteomes" id="UP001259572"/>
    </source>
</evidence>
<dbReference type="InterPro" id="IPR001451">
    <property type="entry name" value="Hexapep"/>
</dbReference>
<dbReference type="RefSeq" id="WP_315726732.1">
    <property type="nucleotide sequence ID" value="NZ_JAVUPU010000005.1"/>
</dbReference>
<evidence type="ECO:0000313" key="4">
    <source>
        <dbReference type="EMBL" id="MDT9599642.1"/>
    </source>
</evidence>
<dbReference type="PANTHER" id="PTHR23416">
    <property type="entry name" value="SIALIC ACID SYNTHASE-RELATED"/>
    <property type="match status" value="1"/>
</dbReference>
<dbReference type="Gene3D" id="2.160.10.10">
    <property type="entry name" value="Hexapeptide repeat proteins"/>
    <property type="match status" value="1"/>
</dbReference>
<gene>
    <name evidence="4" type="ORF">RQX22_11840</name>
</gene>